<keyword evidence="7" id="KW-0472">Membrane</keyword>
<evidence type="ECO:0000256" key="2">
    <source>
        <dbReference type="ARBA" id="ARBA00005726"/>
    </source>
</evidence>
<keyword evidence="4" id="KW-0805">Transcription regulation</keyword>
<dbReference type="PANTHER" id="PTHR12144:SF0">
    <property type="entry name" value="NEGATIVE ELONGATION FACTOR C_D"/>
    <property type="match status" value="1"/>
</dbReference>
<dbReference type="Proteomes" id="UP000593906">
    <property type="component" value="Chromosome 3"/>
</dbReference>
<dbReference type="GO" id="GO:0003723">
    <property type="term" value="F:RNA binding"/>
    <property type="evidence" value="ECO:0007669"/>
    <property type="project" value="TreeGrafter"/>
</dbReference>
<evidence type="ECO:0000313" key="8">
    <source>
        <dbReference type="EMBL" id="QOY42631.1"/>
    </source>
</evidence>
<evidence type="ECO:0000256" key="5">
    <source>
        <dbReference type="ARBA" id="ARBA00023163"/>
    </source>
</evidence>
<evidence type="ECO:0000256" key="7">
    <source>
        <dbReference type="SAM" id="Phobius"/>
    </source>
</evidence>
<feature type="transmembrane region" description="Helical" evidence="7">
    <location>
        <begin position="928"/>
        <end position="949"/>
    </location>
</feature>
<dbReference type="InterPro" id="IPR006942">
    <property type="entry name" value="TH1"/>
</dbReference>
<evidence type="ECO:0000313" key="9">
    <source>
        <dbReference type="Proteomes" id="UP000593906"/>
    </source>
</evidence>
<keyword evidence="3" id="KW-0678">Repressor</keyword>
<dbReference type="Pfam" id="PF04858">
    <property type="entry name" value="TH1"/>
    <property type="match status" value="1"/>
</dbReference>
<keyword evidence="7" id="KW-1133">Transmembrane helix</keyword>
<dbReference type="EMBL" id="CP044420">
    <property type="protein sequence ID" value="QOY42631.1"/>
    <property type="molecule type" value="Genomic_DNA"/>
</dbReference>
<keyword evidence="7" id="KW-0812">Transmembrane</keyword>
<evidence type="ECO:0000256" key="1">
    <source>
        <dbReference type="ARBA" id="ARBA00004123"/>
    </source>
</evidence>
<name>A0A7S7LJZ2_CRYPV</name>
<accession>A0A7S7LJZ2</accession>
<dbReference type="GO" id="GO:0032021">
    <property type="term" value="C:NELF complex"/>
    <property type="evidence" value="ECO:0007669"/>
    <property type="project" value="TreeGrafter"/>
</dbReference>
<dbReference type="OMA" id="WNPPELY"/>
<organism evidence="8 9">
    <name type="scientific">Cryptosporidium parvum</name>
    <dbReference type="NCBI Taxonomy" id="5807"/>
    <lineage>
        <taxon>Eukaryota</taxon>
        <taxon>Sar</taxon>
        <taxon>Alveolata</taxon>
        <taxon>Apicomplexa</taxon>
        <taxon>Conoidasida</taxon>
        <taxon>Coccidia</taxon>
        <taxon>Eucoccidiorida</taxon>
        <taxon>Eimeriorina</taxon>
        <taxon>Cryptosporidiidae</taxon>
        <taxon>Cryptosporidium</taxon>
    </lineage>
</organism>
<proteinExistence type="inferred from homology"/>
<gene>
    <name evidence="8" type="ORF">CPATCC_001284</name>
</gene>
<keyword evidence="6" id="KW-0539">Nucleus</keyword>
<protein>
    <submittedName>
        <fullName evidence="8">Uncharacterized protein</fullName>
    </submittedName>
</protein>
<evidence type="ECO:0000256" key="4">
    <source>
        <dbReference type="ARBA" id="ARBA00023015"/>
    </source>
</evidence>
<dbReference type="GO" id="GO:0034244">
    <property type="term" value="P:negative regulation of transcription elongation by RNA polymerase II"/>
    <property type="evidence" value="ECO:0007669"/>
    <property type="project" value="TreeGrafter"/>
</dbReference>
<evidence type="ECO:0000256" key="3">
    <source>
        <dbReference type="ARBA" id="ARBA00022491"/>
    </source>
</evidence>
<comment type="similarity">
    <text evidence="2">Belongs to the NELF-D family.</text>
</comment>
<dbReference type="PANTHER" id="PTHR12144">
    <property type="entry name" value="NEGATIVE ELONGATION FACTOR D"/>
    <property type="match status" value="1"/>
</dbReference>
<evidence type="ECO:0000256" key="6">
    <source>
        <dbReference type="ARBA" id="ARBA00023242"/>
    </source>
</evidence>
<dbReference type="VEuPathDB" id="CryptoDB:CPATCC_0033790"/>
<keyword evidence="5" id="KW-0804">Transcription</keyword>
<comment type="subcellular location">
    <subcellularLocation>
        <location evidence="1">Nucleus</location>
    </subcellularLocation>
</comment>
<dbReference type="AlphaFoldDB" id="A0A7S7LJZ2"/>
<sequence length="1096" mass="125076">MSISENFKLIGEGISKEEYENAKKNICALDSIMDDDIIESIQTYISFKSFSENNKSSEVRPFQDSQQDSSFNIQKLIAECLSLIVQNYIGYAPMCQILSEWIDILDYKSDSFNNGDNIGINYITPIQSKINSKKKVKTQKTGRSNSNKTLFSENMVEPMAMLIERYFNTETLRKYMDNNRDLLGQGGWQPPPCYWSLMKHPAVVNSIQKLFARNRKSEFLLAFLQDLHNFSKTNPNIDCLPKKMNFSSTSNFSVFTKNVTELLADFLLTDETIEAALQGTNLLPLSGTINNPLYSIDGKNNSSDYYTSNIIQEICSTLSQSENAYFYAQALLHYMIVWRGDYSGCRRLSQMLYHYVRVTLKEPRVAQLNLLFTNLTNFPELFKLCKTIFKMDISTMEEKGSANGGLGGFESAIKFSMNPNQISSLYDMLSGIIDRFESLQMLLYERKRIKNTKDNEIDSEKKYSNVSIKKNSNERFNSAQNEISANTKEWASLGSLQFSLRDLELNVSPRNCSLESFLQTNCLNKNQDPYIDPSETFQRKISDCSSDSENNTYGSQKYDTKNSNCDINSYNETIFDMPSVSRMGDIPGSDEIQRLKIGPERPPMDALRESALLDTLIDILVNQSIWLTPEEQSKTIDLLLLLSVYSPYELLLFLEEQKEWNIVKKEVNSHVNNSIQDIWSNSEDEFECDERIKYNVDTLSDFISSESSNSIDSISESNSSMNKEKNHYWLPNKIKNTTTNTRNASSIPVESKKQTDSTIGCKSTIDSCIYRNVHTQKILGSLRLLPKNKAKKMKEQFQNIRDLCDRFKNRARKELFRIYNIIHDNLIKDELKWAYLDHLITTPIGASAVLRYIEIFLFSGMNGSSPLITLSSSMVVIIKHITQWHPKKRICVFHLLRLCLEHGLQDQTSISVCTINSLASTKSEKRRWIIDFFVYLIGGGLYGAVLAYMSKVGIKYLDKTLIRDFTIKLSEFCGPPYSIDFSVSYLDFLVDANAIGALDLNAFCEGTLSSSSHKVKLSIIEIVTILDYLESTATSNGALNIRSNSINKISESYIHLKHDLQKVMSKCKVLKQILGKSMNKQVFRGKGLGKAWHQSY</sequence>
<reference evidence="8 9" key="1">
    <citation type="submission" date="2019-09" db="EMBL/GenBank/DDBJ databases">
        <title>Consistent, comparative and evidence-based genome assembly and annotation for Cryptosporidium parvum, C. hominis and C. tyzzeri.</title>
        <authorList>
            <person name="Baptista R.P."/>
            <person name="Li Y."/>
            <person name="Sateriale A."/>
            <person name="Ansell B."/>
            <person name="Jex A."/>
            <person name="Sanders M."/>
            <person name="Brooks K."/>
            <person name="Tracey A."/>
            <person name="Berriman M."/>
            <person name="Striepen B."/>
            <person name="Cotton J.A."/>
            <person name="Kissinger J.C."/>
        </authorList>
    </citation>
    <scope>NUCLEOTIDE SEQUENCE [LARGE SCALE GENOMIC DNA]</scope>
    <source>
        <strain evidence="8 9">IOWA-ATCC</strain>
    </source>
</reference>